<dbReference type="EMBL" id="QOUW02000003">
    <property type="protein sequence ID" value="RIW19264.1"/>
    <property type="molecule type" value="Genomic_DNA"/>
</dbReference>
<dbReference type="Proteomes" id="UP000253437">
    <property type="component" value="Unassembled WGS sequence"/>
</dbReference>
<dbReference type="AlphaFoldDB" id="A0A8B3DSC4"/>
<proteinExistence type="predicted"/>
<organism evidence="1 2">
    <name type="scientific">Vibrio harveyi</name>
    <name type="common">Beneckea harveyi</name>
    <dbReference type="NCBI Taxonomy" id="669"/>
    <lineage>
        <taxon>Bacteria</taxon>
        <taxon>Pseudomonadati</taxon>
        <taxon>Pseudomonadota</taxon>
        <taxon>Gammaproteobacteria</taxon>
        <taxon>Vibrionales</taxon>
        <taxon>Vibrionaceae</taxon>
        <taxon>Vibrio</taxon>
    </lineage>
</organism>
<evidence type="ECO:0000313" key="1">
    <source>
        <dbReference type="EMBL" id="RIW19264.1"/>
    </source>
</evidence>
<accession>A0A8B3DSC4</accession>
<sequence length="63" mass="7439">MEQKSKKSRGKRKLGREKLSTEIKIFTLKLHIACKVLRVVLFFMRIKIKSRAALYWCLMAVTL</sequence>
<protein>
    <submittedName>
        <fullName evidence="1">Uncharacterized protein</fullName>
    </submittedName>
</protein>
<name>A0A8B3DSC4_VIBHA</name>
<evidence type="ECO:0000313" key="2">
    <source>
        <dbReference type="Proteomes" id="UP000253437"/>
    </source>
</evidence>
<gene>
    <name evidence="1" type="ORF">DS957_001320</name>
</gene>
<reference evidence="1 2" key="1">
    <citation type="submission" date="2018-08" db="EMBL/GenBank/DDBJ databases">
        <title>Vibrio harveyi strains pathogenic to white snook Centropomus viridis Lockington (1877) and potential probiotic bacteria.</title>
        <authorList>
            <person name="Soto-Rodriguez S."/>
            <person name="Gomez-Gil B."/>
            <person name="Lozano-Olvera R."/>
        </authorList>
    </citation>
    <scope>NUCLEOTIDE SEQUENCE [LARGE SCALE GENOMIC DNA]</scope>
    <source>
        <strain evidence="1 2">CAIM 1508</strain>
    </source>
</reference>
<comment type="caution">
    <text evidence="1">The sequence shown here is derived from an EMBL/GenBank/DDBJ whole genome shotgun (WGS) entry which is preliminary data.</text>
</comment>